<dbReference type="InterPro" id="IPR002401">
    <property type="entry name" value="Cyt_P450_E_grp-I"/>
</dbReference>
<dbReference type="InterPro" id="IPR050182">
    <property type="entry name" value="Cytochrome_P450_fam2"/>
</dbReference>
<keyword evidence="5" id="KW-0812">Transmembrane</keyword>
<sequence>MGFSTILALLVTFIITLHFTISWWRQRRRNRSLPPGPTPLPFLGTPQYMNQRTADKNYPVLRQKYGSIFTIWKLTEPVVVLCGYEVVKDALLNHAEEFSARPFIPTVHIPTKGYG</sequence>
<accession>A0ABN9CEQ4</accession>
<evidence type="ECO:0000313" key="6">
    <source>
        <dbReference type="EMBL" id="CAI9558582.1"/>
    </source>
</evidence>
<dbReference type="InterPro" id="IPR036396">
    <property type="entry name" value="Cyt_P450_sf"/>
</dbReference>
<keyword evidence="5" id="KW-0472">Membrane</keyword>
<keyword evidence="4" id="KW-0408">Iron</keyword>
<dbReference type="PRINTS" id="PR00463">
    <property type="entry name" value="EP450I"/>
</dbReference>
<dbReference type="Proteomes" id="UP001162483">
    <property type="component" value="Unassembled WGS sequence"/>
</dbReference>
<dbReference type="InterPro" id="IPR001128">
    <property type="entry name" value="Cyt_P450"/>
</dbReference>
<gene>
    <name evidence="6" type="ORF">SPARVUS_LOCUS4917689</name>
</gene>
<feature type="non-terminal residue" evidence="6">
    <location>
        <position position="115"/>
    </location>
</feature>
<keyword evidence="7" id="KW-1185">Reference proteome</keyword>
<evidence type="ECO:0000256" key="1">
    <source>
        <dbReference type="ARBA" id="ARBA00001971"/>
    </source>
</evidence>
<dbReference type="PANTHER" id="PTHR24300">
    <property type="entry name" value="CYTOCHROME P450 508A4-RELATED"/>
    <property type="match status" value="1"/>
</dbReference>
<reference evidence="6" key="1">
    <citation type="submission" date="2023-05" db="EMBL/GenBank/DDBJ databases">
        <authorList>
            <person name="Stuckert A."/>
        </authorList>
    </citation>
    <scope>NUCLEOTIDE SEQUENCE</scope>
</reference>
<evidence type="ECO:0008006" key="8">
    <source>
        <dbReference type="Google" id="ProtNLM"/>
    </source>
</evidence>
<keyword evidence="3" id="KW-0479">Metal-binding</keyword>
<comment type="similarity">
    <text evidence="2">Belongs to the cytochrome P450 family.</text>
</comment>
<protein>
    <recommendedName>
        <fullName evidence="8">Cytochrome P450</fullName>
    </recommendedName>
</protein>
<comment type="cofactor">
    <cofactor evidence="1">
        <name>heme</name>
        <dbReference type="ChEBI" id="CHEBI:30413"/>
    </cofactor>
</comment>
<organism evidence="6 7">
    <name type="scientific">Staurois parvus</name>
    <dbReference type="NCBI Taxonomy" id="386267"/>
    <lineage>
        <taxon>Eukaryota</taxon>
        <taxon>Metazoa</taxon>
        <taxon>Chordata</taxon>
        <taxon>Craniata</taxon>
        <taxon>Vertebrata</taxon>
        <taxon>Euteleostomi</taxon>
        <taxon>Amphibia</taxon>
        <taxon>Batrachia</taxon>
        <taxon>Anura</taxon>
        <taxon>Neobatrachia</taxon>
        <taxon>Ranoidea</taxon>
        <taxon>Ranidae</taxon>
        <taxon>Staurois</taxon>
    </lineage>
</organism>
<dbReference type="Gene3D" id="1.10.630.10">
    <property type="entry name" value="Cytochrome P450"/>
    <property type="match status" value="1"/>
</dbReference>
<comment type="caution">
    <text evidence="6">The sequence shown here is derived from an EMBL/GenBank/DDBJ whole genome shotgun (WGS) entry which is preliminary data.</text>
</comment>
<evidence type="ECO:0000256" key="3">
    <source>
        <dbReference type="ARBA" id="ARBA00022723"/>
    </source>
</evidence>
<evidence type="ECO:0000256" key="2">
    <source>
        <dbReference type="ARBA" id="ARBA00010617"/>
    </source>
</evidence>
<dbReference type="Pfam" id="PF00067">
    <property type="entry name" value="p450"/>
    <property type="match status" value="1"/>
</dbReference>
<evidence type="ECO:0000256" key="4">
    <source>
        <dbReference type="ARBA" id="ARBA00023004"/>
    </source>
</evidence>
<evidence type="ECO:0000313" key="7">
    <source>
        <dbReference type="Proteomes" id="UP001162483"/>
    </source>
</evidence>
<name>A0ABN9CEQ4_9NEOB</name>
<dbReference type="SUPFAM" id="SSF48264">
    <property type="entry name" value="Cytochrome P450"/>
    <property type="match status" value="1"/>
</dbReference>
<feature type="transmembrane region" description="Helical" evidence="5">
    <location>
        <begin position="6"/>
        <end position="24"/>
    </location>
</feature>
<dbReference type="EMBL" id="CATNWA010009748">
    <property type="protein sequence ID" value="CAI9558582.1"/>
    <property type="molecule type" value="Genomic_DNA"/>
</dbReference>
<proteinExistence type="inferred from homology"/>
<keyword evidence="5" id="KW-1133">Transmembrane helix</keyword>
<dbReference type="PANTHER" id="PTHR24300:SF389">
    <property type="entry name" value="CYTOCHROME P450 2C20"/>
    <property type="match status" value="1"/>
</dbReference>
<evidence type="ECO:0000256" key="5">
    <source>
        <dbReference type="SAM" id="Phobius"/>
    </source>
</evidence>